<evidence type="ECO:0008006" key="3">
    <source>
        <dbReference type="Google" id="ProtNLM"/>
    </source>
</evidence>
<proteinExistence type="predicted"/>
<protein>
    <recommendedName>
        <fullName evidence="3">DUF1993 domain-containing protein</fullName>
    </recommendedName>
</protein>
<dbReference type="OrthoDB" id="338237at2"/>
<dbReference type="PANTHER" id="PTHR36922:SF1">
    <property type="entry name" value="DUF1993 DOMAIN-CONTAINING PROTEIN"/>
    <property type="match status" value="1"/>
</dbReference>
<dbReference type="InterPro" id="IPR018531">
    <property type="entry name" value="DUF1993"/>
</dbReference>
<dbReference type="AlphaFoldDB" id="A0A2T5B144"/>
<sequence length="169" mass="18644">MTLSMHRLSVPVFVRGLRVLSNLLDKAEAHCEANGIAPEVLVNARLAPDMLPLSAQVQRVSDTSKNALGRLTGAGAPSFPDTETTFAELKARVERTIAYLETIREIDMQGSETREIKLTVGKLEVNFIGANYLLEFALPNFYFHVTTAYNILRHNGVAIGKRDYLDPSA</sequence>
<comment type="caution">
    <text evidence="1">The sequence shown here is derived from an EMBL/GenBank/DDBJ whole genome shotgun (WGS) entry which is preliminary data.</text>
</comment>
<keyword evidence="2" id="KW-1185">Reference proteome</keyword>
<dbReference type="Pfam" id="PF09351">
    <property type="entry name" value="DUF1993"/>
    <property type="match status" value="1"/>
</dbReference>
<dbReference type="InterPro" id="IPR034660">
    <property type="entry name" value="DinB/YfiT-like"/>
</dbReference>
<organism evidence="1 2">
    <name type="scientific">Mycoplana dimorpha</name>
    <dbReference type="NCBI Taxonomy" id="28320"/>
    <lineage>
        <taxon>Bacteria</taxon>
        <taxon>Pseudomonadati</taxon>
        <taxon>Pseudomonadota</taxon>
        <taxon>Alphaproteobacteria</taxon>
        <taxon>Hyphomicrobiales</taxon>
        <taxon>Rhizobiaceae</taxon>
        <taxon>Mycoplana</taxon>
    </lineage>
</organism>
<dbReference type="EMBL" id="PZZZ01000007">
    <property type="protein sequence ID" value="PTM92699.1"/>
    <property type="molecule type" value="Genomic_DNA"/>
</dbReference>
<dbReference type="Gene3D" id="1.20.120.450">
    <property type="entry name" value="dinb family like domain"/>
    <property type="match status" value="1"/>
</dbReference>
<dbReference type="SUPFAM" id="SSF109854">
    <property type="entry name" value="DinB/YfiT-like putative metalloenzymes"/>
    <property type="match status" value="1"/>
</dbReference>
<evidence type="ECO:0000313" key="2">
    <source>
        <dbReference type="Proteomes" id="UP000241247"/>
    </source>
</evidence>
<dbReference type="PANTHER" id="PTHR36922">
    <property type="entry name" value="BLL2446 PROTEIN"/>
    <property type="match status" value="1"/>
</dbReference>
<dbReference type="RefSeq" id="WP_108004068.1">
    <property type="nucleotide sequence ID" value="NZ_JBHEEX010000010.1"/>
</dbReference>
<reference evidence="1 2" key="1">
    <citation type="submission" date="2018-04" db="EMBL/GenBank/DDBJ databases">
        <title>Genomic Encyclopedia of Type Strains, Phase IV (KMG-IV): sequencing the most valuable type-strain genomes for metagenomic binning, comparative biology and taxonomic classification.</title>
        <authorList>
            <person name="Goeker M."/>
        </authorList>
    </citation>
    <scope>NUCLEOTIDE SEQUENCE [LARGE SCALE GENOMIC DNA]</scope>
    <source>
        <strain evidence="1 2">DSM 7138</strain>
    </source>
</reference>
<name>A0A2T5B144_MYCDI</name>
<accession>A0A2T5B144</accession>
<evidence type="ECO:0000313" key="1">
    <source>
        <dbReference type="EMBL" id="PTM92699.1"/>
    </source>
</evidence>
<dbReference type="Proteomes" id="UP000241247">
    <property type="component" value="Unassembled WGS sequence"/>
</dbReference>
<gene>
    <name evidence="1" type="ORF">C7449_107112</name>
</gene>